<dbReference type="EC" id="3.1.-.-" evidence="8"/>
<keyword evidence="3 8" id="KW-0540">Nuclease</keyword>
<comment type="function">
    <text evidence="8">Toxic component of a toxin-antitoxin (TA) system. An RNase.</text>
</comment>
<dbReference type="CDD" id="cd18686">
    <property type="entry name" value="PIN_VapC-like"/>
    <property type="match status" value="1"/>
</dbReference>
<dbReference type="InterPro" id="IPR022907">
    <property type="entry name" value="VapC_family"/>
</dbReference>
<keyword evidence="11" id="KW-1185">Reference proteome</keyword>
<evidence type="ECO:0000256" key="2">
    <source>
        <dbReference type="ARBA" id="ARBA00022649"/>
    </source>
</evidence>
<evidence type="ECO:0000259" key="9">
    <source>
        <dbReference type="Pfam" id="PF01850"/>
    </source>
</evidence>
<reference evidence="10 11" key="1">
    <citation type="submission" date="2022-06" db="EMBL/GenBank/DDBJ databases">
        <title>Mesorhizobium sp. strain RP14 Genome sequencing and assembly.</title>
        <authorList>
            <person name="Kim I."/>
        </authorList>
    </citation>
    <scope>NUCLEOTIDE SEQUENCE [LARGE SCALE GENOMIC DNA]</scope>
    <source>
        <strain evidence="11">RP14(2022)</strain>
    </source>
</reference>
<evidence type="ECO:0000256" key="8">
    <source>
        <dbReference type="HAMAP-Rule" id="MF_00265"/>
    </source>
</evidence>
<proteinExistence type="inferred from homology"/>
<evidence type="ECO:0000256" key="7">
    <source>
        <dbReference type="ARBA" id="ARBA00038093"/>
    </source>
</evidence>
<evidence type="ECO:0000313" key="11">
    <source>
        <dbReference type="Proteomes" id="UP001205906"/>
    </source>
</evidence>
<dbReference type="InterPro" id="IPR029060">
    <property type="entry name" value="PIN-like_dom_sf"/>
</dbReference>
<keyword evidence="4 8" id="KW-0479">Metal-binding</keyword>
<keyword evidence="5 8" id="KW-0378">Hydrolase</keyword>
<dbReference type="PANTHER" id="PTHR33653:SF1">
    <property type="entry name" value="RIBONUCLEASE VAPC2"/>
    <property type="match status" value="1"/>
</dbReference>
<comment type="similarity">
    <text evidence="7 8">Belongs to the PINc/VapC protein family.</text>
</comment>
<dbReference type="SUPFAM" id="SSF88723">
    <property type="entry name" value="PIN domain-like"/>
    <property type="match status" value="1"/>
</dbReference>
<dbReference type="EMBL" id="JAMXQS010000004">
    <property type="protein sequence ID" value="MCO6049963.1"/>
    <property type="molecule type" value="Genomic_DNA"/>
</dbReference>
<evidence type="ECO:0000256" key="4">
    <source>
        <dbReference type="ARBA" id="ARBA00022723"/>
    </source>
</evidence>
<evidence type="ECO:0000313" key="10">
    <source>
        <dbReference type="EMBL" id="MCO6049963.1"/>
    </source>
</evidence>
<feature type="binding site" evidence="8">
    <location>
        <position position="105"/>
    </location>
    <ligand>
        <name>Mg(2+)</name>
        <dbReference type="ChEBI" id="CHEBI:18420"/>
    </ligand>
</feature>
<keyword evidence="8" id="KW-0800">Toxin</keyword>
<dbReference type="PANTHER" id="PTHR33653">
    <property type="entry name" value="RIBONUCLEASE VAPC2"/>
    <property type="match status" value="1"/>
</dbReference>
<dbReference type="RefSeq" id="WP_252818179.1">
    <property type="nucleotide sequence ID" value="NZ_JAMXQS010000004.1"/>
</dbReference>
<dbReference type="InterPro" id="IPR002716">
    <property type="entry name" value="PIN_dom"/>
</dbReference>
<comment type="cofactor">
    <cofactor evidence="1 8">
        <name>Mg(2+)</name>
        <dbReference type="ChEBI" id="CHEBI:18420"/>
    </cofactor>
</comment>
<feature type="binding site" evidence="8">
    <location>
        <position position="20"/>
    </location>
    <ligand>
        <name>Mg(2+)</name>
        <dbReference type="ChEBI" id="CHEBI:18420"/>
    </ligand>
</feature>
<dbReference type="Proteomes" id="UP001205906">
    <property type="component" value="Unassembled WGS sequence"/>
</dbReference>
<organism evidence="10 11">
    <name type="scientific">Mesorhizobium liriopis</name>
    <dbReference type="NCBI Taxonomy" id="2953882"/>
    <lineage>
        <taxon>Bacteria</taxon>
        <taxon>Pseudomonadati</taxon>
        <taxon>Pseudomonadota</taxon>
        <taxon>Alphaproteobacteria</taxon>
        <taxon>Hyphomicrobiales</taxon>
        <taxon>Phyllobacteriaceae</taxon>
        <taxon>Mesorhizobium</taxon>
    </lineage>
</organism>
<dbReference type="Gene3D" id="3.40.50.1010">
    <property type="entry name" value="5'-nuclease"/>
    <property type="match status" value="1"/>
</dbReference>
<protein>
    <recommendedName>
        <fullName evidence="8">Ribonuclease VapC</fullName>
        <shortName evidence="8">RNase VapC</shortName>
        <ecNumber evidence="8">3.1.-.-</ecNumber>
    </recommendedName>
    <alternativeName>
        <fullName evidence="8">Toxin VapC</fullName>
    </alternativeName>
</protein>
<evidence type="ECO:0000256" key="3">
    <source>
        <dbReference type="ARBA" id="ARBA00022722"/>
    </source>
</evidence>
<evidence type="ECO:0000256" key="6">
    <source>
        <dbReference type="ARBA" id="ARBA00022842"/>
    </source>
</evidence>
<comment type="caution">
    <text evidence="10">The sequence shown here is derived from an EMBL/GenBank/DDBJ whole genome shotgun (WGS) entry which is preliminary data.</text>
</comment>
<keyword evidence="6 8" id="KW-0460">Magnesium</keyword>
<evidence type="ECO:0000256" key="5">
    <source>
        <dbReference type="ARBA" id="ARBA00022801"/>
    </source>
</evidence>
<keyword evidence="2 8" id="KW-1277">Toxin-antitoxin system</keyword>
<dbReference type="HAMAP" id="MF_00265">
    <property type="entry name" value="VapC_Nob1"/>
    <property type="match status" value="1"/>
</dbReference>
<name>A0ABT1C5L7_9HYPH</name>
<accession>A0ABT1C5L7</accession>
<gene>
    <name evidence="8" type="primary">vapC</name>
    <name evidence="10" type="ORF">NGM99_09170</name>
</gene>
<sequence length="140" mass="15419">MPIRPITGIATTDIEPATVDTSIWVDSLKGVLPPDALSAFPTRERCIVPTLVQFELAKWLEREADSATAEAVIAYTQKCVVVPLHASLALRAATISRRHKLATADAIIYTVALHTNTPLLTCDKHFEGLPNVRYFPKRID</sequence>
<feature type="domain" description="PIN" evidence="9">
    <location>
        <begin position="19"/>
        <end position="127"/>
    </location>
</feature>
<dbReference type="InterPro" id="IPR050556">
    <property type="entry name" value="Type_II_TA_system_RNase"/>
</dbReference>
<dbReference type="Pfam" id="PF01850">
    <property type="entry name" value="PIN"/>
    <property type="match status" value="1"/>
</dbReference>
<evidence type="ECO:0000256" key="1">
    <source>
        <dbReference type="ARBA" id="ARBA00001946"/>
    </source>
</evidence>